<dbReference type="PANTHER" id="PTHR47504">
    <property type="entry name" value="RIGHT ORIGIN-BINDING PROTEIN"/>
    <property type="match status" value="1"/>
</dbReference>
<evidence type="ECO:0000256" key="2">
    <source>
        <dbReference type="ARBA" id="ARBA00023125"/>
    </source>
</evidence>
<dbReference type="SUPFAM" id="SSF46689">
    <property type="entry name" value="Homeodomain-like"/>
    <property type="match status" value="2"/>
</dbReference>
<dbReference type="InterPro" id="IPR009057">
    <property type="entry name" value="Homeodomain-like_sf"/>
</dbReference>
<dbReference type="OrthoDB" id="282744at2"/>
<sequence>MNQSLILTIIDLIEENLPRKISIDDLAKQCGFSRSYIQHQFKAETGFSISYYQRTRNLSLAAARLAQGDQRILDVAIEFGFESQEAFARAFRQHTSTTPSRLLGQQTWARRINFERIDREKLEKLHHCQSLPIAFNTHQSHRWGCFVFTVDSCERDIEEVTHAISTAYQKLMQLPCSASLDFDQAQIVEFREHNQEASSTYPMSIAFPFDDEHAMPPELLEIMVPTGLFAEVTLPNPSYIPTIFHPLYYRIFNENKCYFSGLPAFWRYNTLTGELHHRCQVEPIAQVKSDPIWSLFESRHVVELNTSFFAVSHASIPASKRAGTRRLTTLVEQLTMASPSQSSLEVLFDSPCQNNGNQYHYSLGETGDLKLNDQTATNLQGLYLSTQWQGEDIHQLENQIEQLYLRLSQHHQFQYRAAPELIRIHTFNKRYIEFDLLTPIEKRATSRQKAVWFG</sequence>
<dbReference type="GO" id="GO:0043565">
    <property type="term" value="F:sequence-specific DNA binding"/>
    <property type="evidence" value="ECO:0007669"/>
    <property type="project" value="InterPro"/>
</dbReference>
<name>A0A1Q9HB77_9VIBR</name>
<reference evidence="5 6" key="1">
    <citation type="submission" date="2016-09" db="EMBL/GenBank/DDBJ databases">
        <title>Genomic Taxonomy of the Vibrionaceae.</title>
        <authorList>
            <person name="Gonzalez-Castillo A."/>
            <person name="Gomez-Gil B."/>
            <person name="Enciso-Ibarra K."/>
        </authorList>
    </citation>
    <scope>NUCLEOTIDE SEQUENCE [LARGE SCALE GENOMIC DNA]</scope>
    <source>
        <strain evidence="5 6">CAIM 703</strain>
    </source>
</reference>
<dbReference type="Pfam" id="PF12833">
    <property type="entry name" value="HTH_18"/>
    <property type="match status" value="1"/>
</dbReference>
<keyword evidence="2" id="KW-0238">DNA-binding</keyword>
<dbReference type="PROSITE" id="PS01124">
    <property type="entry name" value="HTH_ARAC_FAMILY_2"/>
    <property type="match status" value="1"/>
</dbReference>
<accession>A0A1Q9HB77</accession>
<comment type="caution">
    <text evidence="5">The sequence shown here is derived from an EMBL/GenBank/DDBJ whole genome shotgun (WGS) entry which is preliminary data.</text>
</comment>
<evidence type="ECO:0000313" key="5">
    <source>
        <dbReference type="EMBL" id="OLQ86430.1"/>
    </source>
</evidence>
<dbReference type="InterPro" id="IPR050959">
    <property type="entry name" value="MarA-like"/>
</dbReference>
<keyword evidence="3" id="KW-0804">Transcription</keyword>
<gene>
    <name evidence="5" type="ORF">BIY22_12350</name>
</gene>
<proteinExistence type="predicted"/>
<feature type="domain" description="HTH araC/xylS-type" evidence="4">
    <location>
        <begin position="7"/>
        <end position="105"/>
    </location>
</feature>
<dbReference type="PANTHER" id="PTHR47504:SF5">
    <property type="entry name" value="RIGHT ORIGIN-BINDING PROTEIN"/>
    <property type="match status" value="1"/>
</dbReference>
<dbReference type="Proteomes" id="UP000186313">
    <property type="component" value="Unassembled WGS sequence"/>
</dbReference>
<dbReference type="SMART" id="SM00342">
    <property type="entry name" value="HTH_ARAC"/>
    <property type="match status" value="1"/>
</dbReference>
<evidence type="ECO:0000256" key="3">
    <source>
        <dbReference type="ARBA" id="ARBA00023163"/>
    </source>
</evidence>
<evidence type="ECO:0000259" key="4">
    <source>
        <dbReference type="PROSITE" id="PS01124"/>
    </source>
</evidence>
<dbReference type="AlphaFoldDB" id="A0A1Q9HB77"/>
<evidence type="ECO:0000256" key="1">
    <source>
        <dbReference type="ARBA" id="ARBA00023015"/>
    </source>
</evidence>
<keyword evidence="1" id="KW-0805">Transcription regulation</keyword>
<organism evidence="5 6">
    <name type="scientific">Vibrio panuliri</name>
    <dbReference type="NCBI Taxonomy" id="1381081"/>
    <lineage>
        <taxon>Bacteria</taxon>
        <taxon>Pseudomonadati</taxon>
        <taxon>Pseudomonadota</taxon>
        <taxon>Gammaproteobacteria</taxon>
        <taxon>Vibrionales</taxon>
        <taxon>Vibrionaceae</taxon>
        <taxon>Vibrio</taxon>
    </lineage>
</organism>
<dbReference type="STRING" id="1381081.BIY22_12350"/>
<dbReference type="Gene3D" id="1.10.10.60">
    <property type="entry name" value="Homeodomain-like"/>
    <property type="match status" value="2"/>
</dbReference>
<protein>
    <recommendedName>
        <fullName evidence="4">HTH araC/xylS-type domain-containing protein</fullName>
    </recommendedName>
</protein>
<dbReference type="EMBL" id="MJMJ01000043">
    <property type="protein sequence ID" value="OLQ86430.1"/>
    <property type="molecule type" value="Genomic_DNA"/>
</dbReference>
<evidence type="ECO:0000313" key="6">
    <source>
        <dbReference type="Proteomes" id="UP000186313"/>
    </source>
</evidence>
<dbReference type="GO" id="GO:0003700">
    <property type="term" value="F:DNA-binding transcription factor activity"/>
    <property type="evidence" value="ECO:0007669"/>
    <property type="project" value="InterPro"/>
</dbReference>
<dbReference type="InterPro" id="IPR018060">
    <property type="entry name" value="HTH_AraC"/>
</dbReference>